<gene>
    <name evidence="2" type="ORF">SYNPS1DRAFT_28029</name>
</gene>
<reference evidence="3" key="1">
    <citation type="journal article" date="2018" name="Nat. Microbiol.">
        <title>Leveraging single-cell genomics to expand the fungal tree of life.</title>
        <authorList>
            <person name="Ahrendt S.R."/>
            <person name="Quandt C.A."/>
            <person name="Ciobanu D."/>
            <person name="Clum A."/>
            <person name="Salamov A."/>
            <person name="Andreopoulos B."/>
            <person name="Cheng J.F."/>
            <person name="Woyke T."/>
            <person name="Pelin A."/>
            <person name="Henrissat B."/>
            <person name="Reynolds N.K."/>
            <person name="Benny G.L."/>
            <person name="Smith M.E."/>
            <person name="James T.Y."/>
            <person name="Grigoriev I.V."/>
        </authorList>
    </citation>
    <scope>NUCLEOTIDE SEQUENCE [LARGE SCALE GENOMIC DNA]</scope>
    <source>
        <strain evidence="3">Benny S71-1</strain>
    </source>
</reference>
<dbReference type="PANTHER" id="PTHR47938">
    <property type="entry name" value="RESPIRATORY COMPLEX I CHAPERONE (CIA84), PUTATIVE (AFU_ORTHOLOGUE AFUA_2G06020)-RELATED"/>
    <property type="match status" value="1"/>
</dbReference>
<dbReference type="GO" id="GO:0003729">
    <property type="term" value="F:mRNA binding"/>
    <property type="evidence" value="ECO:0007669"/>
    <property type="project" value="TreeGrafter"/>
</dbReference>
<keyword evidence="3" id="KW-1185">Reference proteome</keyword>
<evidence type="ECO:0000313" key="3">
    <source>
        <dbReference type="Proteomes" id="UP000278143"/>
    </source>
</evidence>
<evidence type="ECO:0000256" key="1">
    <source>
        <dbReference type="SAM" id="MobiDB-lite"/>
    </source>
</evidence>
<accession>A0A4P9Z1P9</accession>
<evidence type="ECO:0000313" key="2">
    <source>
        <dbReference type="EMBL" id="RKP26275.1"/>
    </source>
</evidence>
<dbReference type="OrthoDB" id="10475855at2759"/>
<sequence>MSYLLLRRLAALAARSGATRDRAARAQISSQPLRLYRAFLPRVRNGNGHISSVSVPLDLLARSYTASSRTTTPALEAEEHEEQAEAYPDGHNDSSAAILSQHLTEANRQQLQAIEAGGLALRQMRDIPIKVHNVHLANLKISGQLAPLLKYYQRMKMVQLPEPKYMARVSPELAQQATHHPVYPLCNQHTYSVVMQAVAELHDRTAPIVGLLTEIYWDLSRAGWPPSRTMTRTMLHMLAEREIAVQRRLDALERPRLIAKLAVEGSGASMESAVQPEEWHELMAECNLEQAMVIFLSTPPEVRMSLHRTLLNLLLKAAAERGDPHAALAIFEWMNVDGHKLPTPAAQPSLAVPLPPAKATLLGELNAATADAPLSRIASSVQWTNRPSAMAHPSSIIRDLAESQLDPIERRRITTTQRMHHRLQTPTHSSYAELAGAFARSGDLVSALVCIRTCTEHRHLLRVRQPDLVHQRIAEMLARRGDLGAAVWMVISRMRTDGVSPSSSCLRVVTRAICDWGRVDYAAQFLRRVRREADVGAAGVLDGNHTLPRVVVSDADDGTVANGPARLSKDDEANITLFAASYNEILEAACRSGRTDPLQAQLAHRVFGRRRQRTSTFTSATLNAYLQLVADLGDSVAVCEALAEMRAAPHVQLEQASITALLALLHRGSSGASEAVRVPTPDEKFVLMKRLLPGERWMEPRKAPPPATRFKTMVQRVIHVLLPSSVVGNSRQRRSWRQDVAQDADAASATPQSSPSHSTVAAQHLDWIRQIAQAAIRGAGLVYGAPRYRDLPPTHASPVERLLCTLDQWHSVNLQAVIARAIMRECRRYQAVGVTMGLPLSFLVLHTQVRDCELFADAQRQLSALIHDDAIDTACIESIRNDSVADKLRPGMSSADHLNQFDLHDMFSLTAGIFSQHPTDADYSRGNDENEARRPLWTERVDLYERLLACLSGQLRRAYLRTVQPGDIQLALEMQRQTSMLAAAPSHDKHASTDASPPLATWRTCQEHDIQNALAKVRSASLMLH</sequence>
<feature type="region of interest" description="Disordered" evidence="1">
    <location>
        <begin position="732"/>
        <end position="758"/>
    </location>
</feature>
<dbReference type="EMBL" id="KZ989467">
    <property type="protein sequence ID" value="RKP26275.1"/>
    <property type="molecule type" value="Genomic_DNA"/>
</dbReference>
<dbReference type="AlphaFoldDB" id="A0A4P9Z1P9"/>
<dbReference type="Gene3D" id="1.25.40.10">
    <property type="entry name" value="Tetratricopeptide repeat domain"/>
    <property type="match status" value="1"/>
</dbReference>
<proteinExistence type="predicted"/>
<dbReference type="InterPro" id="IPR011990">
    <property type="entry name" value="TPR-like_helical_dom_sf"/>
</dbReference>
<feature type="compositionally biased region" description="Low complexity" evidence="1">
    <location>
        <begin position="741"/>
        <end position="758"/>
    </location>
</feature>
<organism evidence="2 3">
    <name type="scientific">Syncephalis pseudoplumigaleata</name>
    <dbReference type="NCBI Taxonomy" id="1712513"/>
    <lineage>
        <taxon>Eukaryota</taxon>
        <taxon>Fungi</taxon>
        <taxon>Fungi incertae sedis</taxon>
        <taxon>Zoopagomycota</taxon>
        <taxon>Zoopagomycotina</taxon>
        <taxon>Zoopagomycetes</taxon>
        <taxon>Zoopagales</taxon>
        <taxon>Piptocephalidaceae</taxon>
        <taxon>Syncephalis</taxon>
    </lineage>
</organism>
<protein>
    <recommendedName>
        <fullName evidence="4">Pentacotripeptide-repeat region of PRORP domain-containing protein</fullName>
    </recommendedName>
</protein>
<dbReference type="Proteomes" id="UP000278143">
    <property type="component" value="Unassembled WGS sequence"/>
</dbReference>
<feature type="region of interest" description="Disordered" evidence="1">
    <location>
        <begin position="69"/>
        <end position="93"/>
    </location>
</feature>
<dbReference type="PANTHER" id="PTHR47938:SF35">
    <property type="entry name" value="PENTATRICOPEPTIDE REPEAT-CONTAINING PROTEIN 4, MITOCHONDRIAL-RELATED"/>
    <property type="match status" value="1"/>
</dbReference>
<evidence type="ECO:0008006" key="4">
    <source>
        <dbReference type="Google" id="ProtNLM"/>
    </source>
</evidence>
<name>A0A4P9Z1P9_9FUNG</name>